<reference evidence="1" key="2">
    <citation type="submission" date="2020-06" db="EMBL/GenBank/DDBJ databases">
        <authorList>
            <person name="Sheffer M."/>
        </authorList>
    </citation>
    <scope>NUCLEOTIDE SEQUENCE</scope>
</reference>
<accession>A0A8T0FIS1</accession>
<sequence length="152" mass="18007">MDLEHYHYLKYKVTHSMSAVFADNITKVMMSLFNIPWEMEFASDEDNYEFVDMYEDYVLLDFYVLVAEANAILDIDPTLWYLDEDTFMKLLHDLKMEFIAVSSKCEYLLLDISSKMLYYASIFYKRGLKNAPIVAFLHVYRLACGYYKPGGW</sequence>
<proteinExistence type="predicted"/>
<keyword evidence="2" id="KW-1185">Reference proteome</keyword>
<reference evidence="1" key="1">
    <citation type="journal article" date="2020" name="bioRxiv">
        <title>Chromosome-level reference genome of the European wasp spider Argiope bruennichi: a resource for studies on range expansion and evolutionary adaptation.</title>
        <authorList>
            <person name="Sheffer M.M."/>
            <person name="Hoppe A."/>
            <person name="Krehenwinkel H."/>
            <person name="Uhl G."/>
            <person name="Kuss A.W."/>
            <person name="Jensen L."/>
            <person name="Jensen C."/>
            <person name="Gillespie R.G."/>
            <person name="Hoff K.J."/>
            <person name="Prost S."/>
        </authorList>
    </citation>
    <scope>NUCLEOTIDE SEQUENCE</scope>
</reference>
<name>A0A8T0FIS1_ARGBR</name>
<dbReference type="AlphaFoldDB" id="A0A8T0FIS1"/>
<organism evidence="1 2">
    <name type="scientific">Argiope bruennichi</name>
    <name type="common">Wasp spider</name>
    <name type="synonym">Aranea bruennichi</name>
    <dbReference type="NCBI Taxonomy" id="94029"/>
    <lineage>
        <taxon>Eukaryota</taxon>
        <taxon>Metazoa</taxon>
        <taxon>Ecdysozoa</taxon>
        <taxon>Arthropoda</taxon>
        <taxon>Chelicerata</taxon>
        <taxon>Arachnida</taxon>
        <taxon>Araneae</taxon>
        <taxon>Araneomorphae</taxon>
        <taxon>Entelegynae</taxon>
        <taxon>Araneoidea</taxon>
        <taxon>Araneidae</taxon>
        <taxon>Argiope</taxon>
    </lineage>
</organism>
<evidence type="ECO:0000313" key="1">
    <source>
        <dbReference type="EMBL" id="KAF8790108.1"/>
    </source>
</evidence>
<comment type="caution">
    <text evidence="1">The sequence shown here is derived from an EMBL/GenBank/DDBJ whole genome shotgun (WGS) entry which is preliminary data.</text>
</comment>
<dbReference type="EMBL" id="JABXBU010000011">
    <property type="protein sequence ID" value="KAF8790108.1"/>
    <property type="molecule type" value="Genomic_DNA"/>
</dbReference>
<protein>
    <submittedName>
        <fullName evidence="1">Uncharacterized protein</fullName>
    </submittedName>
</protein>
<evidence type="ECO:0000313" key="2">
    <source>
        <dbReference type="Proteomes" id="UP000807504"/>
    </source>
</evidence>
<gene>
    <name evidence="1" type="ORF">HNY73_005182</name>
</gene>
<dbReference type="Proteomes" id="UP000807504">
    <property type="component" value="Unassembled WGS sequence"/>
</dbReference>